<sequence length="413" mass="46110">MASTHASTSIELVSAADTTTHRNVTVSIADERTLTREQTIGNDPYDLSRGLKSPSEINLIKKNASNTSKKRVNPHAKKAKGNELKNFYEAQNEKIKKLLKSIEEHRNEAKETAEDTALKYKIAVWGSFAANVILSGLQIYAAISSGSLSLFATMADAIFDPLSNIILLLSRRAIKRVDSKVFPSGKARLETAGNITFSFVMSSVSLILIVISARQIASGSEDDTNRFHLPSVIAVSVAFTTKLSLFLYCWALKDIYSDVLILWRDHRNDLFVNGFGILTSVGGSVLKWWIDPMGAIFISVLILTLWLKTAWEEFMLLVGIAADLDTQQLITYISMTHSPEILQLDTVRAYHSGPRLIIEVDVVMDQDCTLKHSHDIAEELQMKLESLPDVERAYVHIDYETTHSPEHFVKKEL</sequence>
<dbReference type="PANTHER" id="PTHR43840:SF12">
    <property type="entry name" value="CATION DIFFUSION FACILITATOR 1 (AFU_ORTHOLOGUE AFUA_1G14440)"/>
    <property type="match status" value="1"/>
</dbReference>
<dbReference type="EMBL" id="JAVHJO010000005">
    <property type="protein sequence ID" value="KAK6540117.1"/>
    <property type="molecule type" value="Genomic_DNA"/>
</dbReference>
<organism evidence="10 11">
    <name type="scientific">Orbilia ellipsospora</name>
    <dbReference type="NCBI Taxonomy" id="2528407"/>
    <lineage>
        <taxon>Eukaryota</taxon>
        <taxon>Fungi</taxon>
        <taxon>Dikarya</taxon>
        <taxon>Ascomycota</taxon>
        <taxon>Pezizomycotina</taxon>
        <taxon>Orbiliomycetes</taxon>
        <taxon>Orbiliales</taxon>
        <taxon>Orbiliaceae</taxon>
        <taxon>Orbilia</taxon>
    </lineage>
</organism>
<dbReference type="GO" id="GO:0030003">
    <property type="term" value="P:intracellular monoatomic cation homeostasis"/>
    <property type="evidence" value="ECO:0007669"/>
    <property type="project" value="UniProtKB-ARBA"/>
</dbReference>
<evidence type="ECO:0000256" key="3">
    <source>
        <dbReference type="ARBA" id="ARBA00022692"/>
    </source>
</evidence>
<dbReference type="Gene3D" id="3.30.70.1350">
    <property type="entry name" value="Cation efflux protein, cytoplasmic domain"/>
    <property type="match status" value="1"/>
</dbReference>
<dbReference type="SUPFAM" id="SSF160240">
    <property type="entry name" value="Cation efflux protein cytoplasmic domain-like"/>
    <property type="match status" value="1"/>
</dbReference>
<evidence type="ECO:0000259" key="8">
    <source>
        <dbReference type="Pfam" id="PF01545"/>
    </source>
</evidence>
<dbReference type="PANTHER" id="PTHR43840">
    <property type="entry name" value="MITOCHONDRIAL METAL TRANSPORTER 1-RELATED"/>
    <property type="match status" value="1"/>
</dbReference>
<evidence type="ECO:0000256" key="6">
    <source>
        <dbReference type="SAM" id="Coils"/>
    </source>
</evidence>
<evidence type="ECO:0000259" key="9">
    <source>
        <dbReference type="Pfam" id="PF16916"/>
    </source>
</evidence>
<comment type="caution">
    <text evidence="10">The sequence shown here is derived from an EMBL/GenBank/DDBJ whole genome shotgun (WGS) entry which is preliminary data.</text>
</comment>
<comment type="subcellular location">
    <subcellularLocation>
        <location evidence="1">Membrane</location>
        <topology evidence="1">Multi-pass membrane protein</topology>
    </subcellularLocation>
</comment>
<keyword evidence="5 7" id="KW-0472">Membrane</keyword>
<feature type="transmembrane region" description="Helical" evidence="7">
    <location>
        <begin position="191"/>
        <end position="211"/>
    </location>
</feature>
<dbReference type="Pfam" id="PF16916">
    <property type="entry name" value="ZT_dimer"/>
    <property type="match status" value="1"/>
</dbReference>
<keyword evidence="11" id="KW-1185">Reference proteome</keyword>
<feature type="domain" description="Cation efflux protein cytoplasmic" evidence="9">
    <location>
        <begin position="329"/>
        <end position="398"/>
    </location>
</feature>
<dbReference type="InterPro" id="IPR050291">
    <property type="entry name" value="CDF_Transporter"/>
</dbReference>
<evidence type="ECO:0008006" key="12">
    <source>
        <dbReference type="Google" id="ProtNLM"/>
    </source>
</evidence>
<dbReference type="InterPro" id="IPR002524">
    <property type="entry name" value="Cation_efflux"/>
</dbReference>
<feature type="transmembrane region" description="Helical" evidence="7">
    <location>
        <begin position="149"/>
        <end position="170"/>
    </location>
</feature>
<evidence type="ECO:0000256" key="7">
    <source>
        <dbReference type="SAM" id="Phobius"/>
    </source>
</evidence>
<evidence type="ECO:0000313" key="11">
    <source>
        <dbReference type="Proteomes" id="UP001365542"/>
    </source>
</evidence>
<dbReference type="GO" id="GO:0098771">
    <property type="term" value="P:inorganic ion homeostasis"/>
    <property type="evidence" value="ECO:0007669"/>
    <property type="project" value="UniProtKB-ARBA"/>
</dbReference>
<accession>A0AAV9XET9</accession>
<dbReference type="Proteomes" id="UP001365542">
    <property type="component" value="Unassembled WGS sequence"/>
</dbReference>
<feature type="transmembrane region" description="Helical" evidence="7">
    <location>
        <begin position="122"/>
        <end position="143"/>
    </location>
</feature>
<keyword evidence="3 7" id="KW-0812">Transmembrane</keyword>
<feature type="transmembrane region" description="Helical" evidence="7">
    <location>
        <begin position="231"/>
        <end position="250"/>
    </location>
</feature>
<dbReference type="AlphaFoldDB" id="A0AAV9XET9"/>
<feature type="coiled-coil region" evidence="6">
    <location>
        <begin position="85"/>
        <end position="119"/>
    </location>
</feature>
<keyword evidence="2" id="KW-0813">Transport</keyword>
<dbReference type="InterPro" id="IPR058533">
    <property type="entry name" value="Cation_efflux_TM"/>
</dbReference>
<dbReference type="NCBIfam" id="TIGR01297">
    <property type="entry name" value="CDF"/>
    <property type="match status" value="1"/>
</dbReference>
<protein>
    <recommendedName>
        <fullName evidence="12">Cation efflux protein cytoplasmic domain-containing protein</fullName>
    </recommendedName>
</protein>
<dbReference type="SUPFAM" id="SSF161111">
    <property type="entry name" value="Cation efflux protein transmembrane domain-like"/>
    <property type="match status" value="1"/>
</dbReference>
<feature type="transmembrane region" description="Helical" evidence="7">
    <location>
        <begin position="270"/>
        <end position="289"/>
    </location>
</feature>
<feature type="domain" description="Cation efflux protein transmembrane" evidence="8">
    <location>
        <begin position="127"/>
        <end position="317"/>
    </location>
</feature>
<dbReference type="InterPro" id="IPR027469">
    <property type="entry name" value="Cation_efflux_TMD_sf"/>
</dbReference>
<evidence type="ECO:0000256" key="2">
    <source>
        <dbReference type="ARBA" id="ARBA00022448"/>
    </source>
</evidence>
<keyword evidence="6" id="KW-0175">Coiled coil</keyword>
<gene>
    <name evidence="10" type="ORF">TWF694_008941</name>
</gene>
<name>A0AAV9XET9_9PEZI</name>
<dbReference type="InterPro" id="IPR036837">
    <property type="entry name" value="Cation_efflux_CTD_sf"/>
</dbReference>
<reference evidence="10 11" key="1">
    <citation type="submission" date="2019-10" db="EMBL/GenBank/DDBJ databases">
        <authorList>
            <person name="Palmer J.M."/>
        </authorList>
    </citation>
    <scope>NUCLEOTIDE SEQUENCE [LARGE SCALE GENOMIC DNA]</scope>
    <source>
        <strain evidence="10 11">TWF694</strain>
    </source>
</reference>
<dbReference type="GO" id="GO:0016020">
    <property type="term" value="C:membrane"/>
    <property type="evidence" value="ECO:0007669"/>
    <property type="project" value="UniProtKB-SubCell"/>
</dbReference>
<dbReference type="FunFam" id="1.20.1510.10:FF:000005">
    <property type="entry name" value="Putative Cation diffusion facilitator 1"/>
    <property type="match status" value="1"/>
</dbReference>
<keyword evidence="4 7" id="KW-1133">Transmembrane helix</keyword>
<dbReference type="Gene3D" id="1.20.1510.10">
    <property type="entry name" value="Cation efflux protein transmembrane domain"/>
    <property type="match status" value="1"/>
</dbReference>
<dbReference type="Pfam" id="PF01545">
    <property type="entry name" value="Cation_efflux"/>
    <property type="match status" value="1"/>
</dbReference>
<evidence type="ECO:0000313" key="10">
    <source>
        <dbReference type="EMBL" id="KAK6540117.1"/>
    </source>
</evidence>
<evidence type="ECO:0000256" key="4">
    <source>
        <dbReference type="ARBA" id="ARBA00022989"/>
    </source>
</evidence>
<dbReference type="FunFam" id="3.30.70.1350:FF:000003">
    <property type="entry name" value="Cation diffusion facilitator 1"/>
    <property type="match status" value="1"/>
</dbReference>
<proteinExistence type="predicted"/>
<evidence type="ECO:0000256" key="5">
    <source>
        <dbReference type="ARBA" id="ARBA00023136"/>
    </source>
</evidence>
<dbReference type="InterPro" id="IPR027470">
    <property type="entry name" value="Cation_efflux_CTD"/>
</dbReference>
<evidence type="ECO:0000256" key="1">
    <source>
        <dbReference type="ARBA" id="ARBA00004141"/>
    </source>
</evidence>
<dbReference type="GO" id="GO:0008324">
    <property type="term" value="F:monoatomic cation transmembrane transporter activity"/>
    <property type="evidence" value="ECO:0007669"/>
    <property type="project" value="InterPro"/>
</dbReference>